<proteinExistence type="inferred from homology"/>
<feature type="transmembrane region" description="Helical" evidence="7">
    <location>
        <begin position="262"/>
        <end position="284"/>
    </location>
</feature>
<feature type="transmembrane region" description="Helical" evidence="7">
    <location>
        <begin position="722"/>
        <end position="741"/>
    </location>
</feature>
<comment type="subcellular location">
    <subcellularLocation>
        <location evidence="1">Cell membrane</location>
        <topology evidence="1">Multi-pass membrane protein</topology>
    </subcellularLocation>
</comment>
<dbReference type="PANTHER" id="PTHR30572:SF4">
    <property type="entry name" value="ABC TRANSPORTER PERMEASE YTRF"/>
    <property type="match status" value="1"/>
</dbReference>
<evidence type="ECO:0000313" key="10">
    <source>
        <dbReference type="Proteomes" id="UP000596130"/>
    </source>
</evidence>
<evidence type="ECO:0000313" key="9">
    <source>
        <dbReference type="EMBL" id="QQC93528.1"/>
    </source>
</evidence>
<keyword evidence="5 7" id="KW-0472">Membrane</keyword>
<dbReference type="Pfam" id="PF02687">
    <property type="entry name" value="FtsX"/>
    <property type="match status" value="2"/>
</dbReference>
<feature type="transmembrane region" description="Helical" evidence="7">
    <location>
        <begin position="304"/>
        <end position="325"/>
    </location>
</feature>
<keyword evidence="2" id="KW-1003">Cell membrane</keyword>
<dbReference type="PANTHER" id="PTHR30572">
    <property type="entry name" value="MEMBRANE COMPONENT OF TRANSPORTER-RELATED"/>
    <property type="match status" value="1"/>
</dbReference>
<feature type="transmembrane region" description="Helical" evidence="7">
    <location>
        <begin position="376"/>
        <end position="396"/>
    </location>
</feature>
<name>A0A7T4U247_9ACTN</name>
<feature type="transmembrane region" description="Helical" evidence="7">
    <location>
        <begin position="748"/>
        <end position="778"/>
    </location>
</feature>
<evidence type="ECO:0000256" key="1">
    <source>
        <dbReference type="ARBA" id="ARBA00004651"/>
    </source>
</evidence>
<feature type="domain" description="ABC3 transporter permease C-terminal" evidence="8">
    <location>
        <begin position="213"/>
        <end position="326"/>
    </location>
</feature>
<accession>A0A7T4U247</accession>
<dbReference type="InterPro" id="IPR003838">
    <property type="entry name" value="ABC3_permease_C"/>
</dbReference>
<evidence type="ECO:0000256" key="2">
    <source>
        <dbReference type="ARBA" id="ARBA00022475"/>
    </source>
</evidence>
<feature type="transmembrane region" description="Helical" evidence="7">
    <location>
        <begin position="425"/>
        <end position="446"/>
    </location>
</feature>
<reference evidence="9 10" key="1">
    <citation type="submission" date="2020-12" db="EMBL/GenBank/DDBJ databases">
        <title>Identification and biosynthesis of polyene macrolides produced by Streptomyces alfalfae Men-myco-93-63.</title>
        <authorList>
            <person name="Liu D."/>
            <person name="Li Y."/>
            <person name="Liu L."/>
            <person name="Han X."/>
            <person name="Shen F."/>
        </authorList>
    </citation>
    <scope>NUCLEOTIDE SEQUENCE [LARGE SCALE GENOMIC DNA]</scope>
    <source>
        <strain evidence="9 10">Men-myco-93-63</strain>
    </source>
</reference>
<feature type="transmembrane region" description="Helical" evidence="7">
    <location>
        <begin position="41"/>
        <end position="64"/>
    </location>
</feature>
<organism evidence="9 10">
    <name type="scientific">Streptomyces alfalfae</name>
    <dbReference type="NCBI Taxonomy" id="1642299"/>
    <lineage>
        <taxon>Bacteria</taxon>
        <taxon>Bacillati</taxon>
        <taxon>Actinomycetota</taxon>
        <taxon>Actinomycetes</taxon>
        <taxon>Kitasatosporales</taxon>
        <taxon>Streptomycetaceae</taxon>
        <taxon>Streptomyces</taxon>
    </lineage>
</organism>
<comment type="similarity">
    <text evidence="6">Belongs to the ABC-4 integral membrane protein family.</text>
</comment>
<keyword evidence="4 7" id="KW-1133">Transmembrane helix</keyword>
<dbReference type="GO" id="GO:0005886">
    <property type="term" value="C:plasma membrane"/>
    <property type="evidence" value="ECO:0007669"/>
    <property type="project" value="UniProtKB-SubCell"/>
</dbReference>
<sequence>MKRRRAARGDARTSPAAWARDLAFGAWLAVSGGRPAWTRTLLTAVGVGLGVALLLLASAVPAVLSARDDRGAARDDFAYGAPMRPTDETVVTGNADTTYRDQDIYGRLIRPDGDRPVLPPGLDELPAPGEMVVSPELKRLLDSPEGALLKKRLDHRVSGTIGEAGLLGPRELAYYAGADDLVPRGDNPTRTDHFGGPSPSEGLDPFLMLLVVIAIVVLLMPVAVLIAGAVRFGGERRDRRLAALRLVGSDTASIRRIAAGEALVGALTGLAVGLGLFVGGRRLIGTVELWRISVFASDVAPDPLLAALIVVGVPVLAVAVALFALRTVVVEPLGVVRRAGTVKRRLWWRLLLPAAGVALLFPMIDGLDPETRVNEPKIAVGAVLLLTGVTALLPAVMESVVGRLRGGPLSLQLAGRRLQSDSGTAARMVSGITLAVAGAIAVHMLFSGLESRYTHDTGRSPVRGELRIAGAYEGEDRQRADMAALRATPGVTSALVYTRGHAAEPGSDAPGAFVIVGDCASLRQVVEAQGCRRGSVYTVTDELGEDPLNGGVYTPAPGEQVDLAASEDGSAKTAPRLWTVPAAARATQAVPDPAGSFTTGVFATPEAIRTDDLADAGTELLVKLDPSDRDAVERVRNTAARIDPLLSVEQNVGTEQAPEFTNIKRGLFIGATVTLLLIGASMLVTMLDQLRERKRLLAVLVAFGTRRSTLGLSVLWQTALPALLGLALAVVGGLGLGSMLLKMAGLPLVVAWGGIAGMAGIGGVVVFLVTLLSLSALWRMMRPDGLRDE</sequence>
<evidence type="ECO:0000256" key="3">
    <source>
        <dbReference type="ARBA" id="ARBA00022692"/>
    </source>
</evidence>
<dbReference type="Proteomes" id="UP000596130">
    <property type="component" value="Chromosome"/>
</dbReference>
<evidence type="ECO:0000256" key="6">
    <source>
        <dbReference type="ARBA" id="ARBA00038076"/>
    </source>
</evidence>
<dbReference type="GO" id="GO:0022857">
    <property type="term" value="F:transmembrane transporter activity"/>
    <property type="evidence" value="ECO:0007669"/>
    <property type="project" value="TreeGrafter"/>
</dbReference>
<dbReference type="AlphaFoldDB" id="A0A7T4U247"/>
<gene>
    <name evidence="9" type="ORF">I8755_01355</name>
</gene>
<protein>
    <submittedName>
        <fullName evidence="9">ABC transporter permease</fullName>
    </submittedName>
</protein>
<dbReference type="EMBL" id="CP065959">
    <property type="protein sequence ID" value="QQC93528.1"/>
    <property type="molecule type" value="Genomic_DNA"/>
</dbReference>
<evidence type="ECO:0000256" key="7">
    <source>
        <dbReference type="SAM" id="Phobius"/>
    </source>
</evidence>
<keyword evidence="3 7" id="KW-0812">Transmembrane</keyword>
<evidence type="ECO:0000256" key="4">
    <source>
        <dbReference type="ARBA" id="ARBA00022989"/>
    </source>
</evidence>
<feature type="transmembrane region" description="Helical" evidence="7">
    <location>
        <begin position="206"/>
        <end position="230"/>
    </location>
</feature>
<dbReference type="InterPro" id="IPR050250">
    <property type="entry name" value="Macrolide_Exporter_MacB"/>
</dbReference>
<feature type="domain" description="ABC3 transporter permease C-terminal" evidence="8">
    <location>
        <begin position="669"/>
        <end position="777"/>
    </location>
</feature>
<evidence type="ECO:0000259" key="8">
    <source>
        <dbReference type="Pfam" id="PF02687"/>
    </source>
</evidence>
<feature type="transmembrane region" description="Helical" evidence="7">
    <location>
        <begin position="666"/>
        <end position="684"/>
    </location>
</feature>
<evidence type="ECO:0000256" key="5">
    <source>
        <dbReference type="ARBA" id="ARBA00023136"/>
    </source>
</evidence>
<feature type="transmembrane region" description="Helical" evidence="7">
    <location>
        <begin position="346"/>
        <end position="364"/>
    </location>
</feature>